<evidence type="ECO:0000259" key="2">
    <source>
        <dbReference type="Pfam" id="PF00501"/>
    </source>
</evidence>
<name>A0AAE0J6U7_9PEZI</name>
<dbReference type="Pfam" id="PF13193">
    <property type="entry name" value="AMP-binding_C"/>
    <property type="match status" value="1"/>
</dbReference>
<dbReference type="GO" id="GO:0016405">
    <property type="term" value="F:CoA-ligase activity"/>
    <property type="evidence" value="ECO:0007669"/>
    <property type="project" value="TreeGrafter"/>
</dbReference>
<keyword evidence="5" id="KW-1185">Reference proteome</keyword>
<dbReference type="SUPFAM" id="SSF56801">
    <property type="entry name" value="Acetyl-CoA synthetase-like"/>
    <property type="match status" value="1"/>
</dbReference>
<dbReference type="InterPro" id="IPR000873">
    <property type="entry name" value="AMP-dep_synth/lig_dom"/>
</dbReference>
<proteinExistence type="predicted"/>
<gene>
    <name evidence="4" type="ORF">B0T19DRAFT_413247</name>
</gene>
<evidence type="ECO:0000313" key="5">
    <source>
        <dbReference type="Proteomes" id="UP001286456"/>
    </source>
</evidence>
<feature type="transmembrane region" description="Helical" evidence="1">
    <location>
        <begin position="290"/>
        <end position="311"/>
    </location>
</feature>
<dbReference type="PANTHER" id="PTHR24096">
    <property type="entry name" value="LONG-CHAIN-FATTY-ACID--COA LIGASE"/>
    <property type="match status" value="1"/>
</dbReference>
<keyword evidence="1" id="KW-0472">Membrane</keyword>
<keyword evidence="1" id="KW-1133">Transmembrane helix</keyword>
<dbReference type="InterPro" id="IPR025110">
    <property type="entry name" value="AMP-bd_C"/>
</dbReference>
<sequence length="639" mass="68456">MQDKMAKGTYGSVPPNEAVPLLNSFDFLFSQPFESENTHTPTSQVVSRIEDDRPIFVDNATERAITYGQIRTDALAFASGLLSLGLSPSDVRKLPPTPTCPEGAEVAPIVLIQLPNGLAITPILLGTFAAGLTATMVSPSLTSDEISWIVQNARPRVIITAKSCLGNMRAALAKQADQTYFSSVPLFTVDGGASDLYPNHNTTTTTTTTTSPTDWTSLLTTPHPPPHPTPFPPSSAAVRTAVILWSSGTSGRSKGVLLSHHAVNFSNASTWHDADNYQSIRQTWLGYVPFYHVFGLMNIMLLALTAGATVYTMSAFNLDVMLASIPKRRVTYLHMAPPIAVMLAKAPSVAPYAKRDKHTGDNAFRTVVGAVTGGAPLGHEVVVQVYERCGFRIRLGYGLSETSCTTLQRGFSKEIMATHAGDTGRPHFGVELMIAADPSSTEAAPLGHEGEVLVRGPPIMLAYLPVGFFTAAPGAELDMSTTSEALTADGWFRTGDVGALAADGSLRITDRLKELIKVRAFQVAPAELEAFLCSSAKVADAGVVGVYDNDEATEWPRAYVVAAGGKGQSEEVLRALAEELKALIEKSLTRYKWLKGGVVFVDQIPKSPSGKILRRVLKQGKVGGFGVELYPKRRVAAKL</sequence>
<dbReference type="Proteomes" id="UP001286456">
    <property type="component" value="Unassembled WGS sequence"/>
</dbReference>
<evidence type="ECO:0000313" key="4">
    <source>
        <dbReference type="EMBL" id="KAK3337650.1"/>
    </source>
</evidence>
<dbReference type="PANTHER" id="PTHR24096:SF295">
    <property type="entry name" value="ACETYL-COA SYNTHETASE-LIKE PROTEIN"/>
    <property type="match status" value="1"/>
</dbReference>
<evidence type="ECO:0000259" key="3">
    <source>
        <dbReference type="Pfam" id="PF13193"/>
    </source>
</evidence>
<feature type="domain" description="AMP-dependent synthetase/ligase" evidence="2">
    <location>
        <begin position="52"/>
        <end position="464"/>
    </location>
</feature>
<reference evidence="4" key="2">
    <citation type="submission" date="2023-06" db="EMBL/GenBank/DDBJ databases">
        <authorList>
            <consortium name="Lawrence Berkeley National Laboratory"/>
            <person name="Haridas S."/>
            <person name="Hensen N."/>
            <person name="Bonometti L."/>
            <person name="Westerberg I."/>
            <person name="Brannstrom I.O."/>
            <person name="Guillou S."/>
            <person name="Cros-Aarteil S."/>
            <person name="Calhoun S."/>
            <person name="Kuo A."/>
            <person name="Mondo S."/>
            <person name="Pangilinan J."/>
            <person name="Riley R."/>
            <person name="Labutti K."/>
            <person name="Andreopoulos B."/>
            <person name="Lipzen A."/>
            <person name="Chen C."/>
            <person name="Yanf M."/>
            <person name="Daum C."/>
            <person name="Ng V."/>
            <person name="Clum A."/>
            <person name="Steindorff A."/>
            <person name="Ohm R."/>
            <person name="Martin F."/>
            <person name="Silar P."/>
            <person name="Natvig D."/>
            <person name="Lalanne C."/>
            <person name="Gautier V."/>
            <person name="Ament-Velasquez S.L."/>
            <person name="Kruys A."/>
            <person name="Hutchinson M.I."/>
            <person name="Powell A.J."/>
            <person name="Barry K."/>
            <person name="Miller A.N."/>
            <person name="Grigoriev I.V."/>
            <person name="Debuchy R."/>
            <person name="Gladieux P."/>
            <person name="Thoren M.H."/>
            <person name="Johannesson H."/>
        </authorList>
    </citation>
    <scope>NUCLEOTIDE SEQUENCE</scope>
    <source>
        <strain evidence="4">SMH4131-1</strain>
    </source>
</reference>
<dbReference type="InterPro" id="IPR042099">
    <property type="entry name" value="ANL_N_sf"/>
</dbReference>
<evidence type="ECO:0000256" key="1">
    <source>
        <dbReference type="SAM" id="Phobius"/>
    </source>
</evidence>
<dbReference type="InterPro" id="IPR020845">
    <property type="entry name" value="AMP-binding_CS"/>
</dbReference>
<comment type="caution">
    <text evidence="4">The sequence shown here is derived from an EMBL/GenBank/DDBJ whole genome shotgun (WGS) entry which is preliminary data.</text>
</comment>
<dbReference type="InterPro" id="IPR045851">
    <property type="entry name" value="AMP-bd_C_sf"/>
</dbReference>
<protein>
    <recommendedName>
        <fullName evidence="6">Acetyl-CoA synthetase-like protein</fullName>
    </recommendedName>
</protein>
<accession>A0AAE0J6U7</accession>
<dbReference type="PROSITE" id="PS00455">
    <property type="entry name" value="AMP_BINDING"/>
    <property type="match status" value="1"/>
</dbReference>
<feature type="domain" description="AMP-binding enzyme C-terminal" evidence="3">
    <location>
        <begin position="527"/>
        <end position="611"/>
    </location>
</feature>
<dbReference type="GO" id="GO:0019748">
    <property type="term" value="P:secondary metabolic process"/>
    <property type="evidence" value="ECO:0007669"/>
    <property type="project" value="TreeGrafter"/>
</dbReference>
<dbReference type="EMBL" id="JAUEPO010000001">
    <property type="protein sequence ID" value="KAK3337650.1"/>
    <property type="molecule type" value="Genomic_DNA"/>
</dbReference>
<reference evidence="4" key="1">
    <citation type="journal article" date="2023" name="Mol. Phylogenet. Evol.">
        <title>Genome-scale phylogeny and comparative genomics of the fungal order Sordariales.</title>
        <authorList>
            <person name="Hensen N."/>
            <person name="Bonometti L."/>
            <person name="Westerberg I."/>
            <person name="Brannstrom I.O."/>
            <person name="Guillou S."/>
            <person name="Cros-Aarteil S."/>
            <person name="Calhoun S."/>
            <person name="Haridas S."/>
            <person name="Kuo A."/>
            <person name="Mondo S."/>
            <person name="Pangilinan J."/>
            <person name="Riley R."/>
            <person name="LaButti K."/>
            <person name="Andreopoulos B."/>
            <person name="Lipzen A."/>
            <person name="Chen C."/>
            <person name="Yan M."/>
            <person name="Daum C."/>
            <person name="Ng V."/>
            <person name="Clum A."/>
            <person name="Steindorff A."/>
            <person name="Ohm R.A."/>
            <person name="Martin F."/>
            <person name="Silar P."/>
            <person name="Natvig D.O."/>
            <person name="Lalanne C."/>
            <person name="Gautier V."/>
            <person name="Ament-Velasquez S.L."/>
            <person name="Kruys A."/>
            <person name="Hutchinson M.I."/>
            <person name="Powell A.J."/>
            <person name="Barry K."/>
            <person name="Miller A.N."/>
            <person name="Grigoriev I.V."/>
            <person name="Debuchy R."/>
            <person name="Gladieux P."/>
            <person name="Hiltunen Thoren M."/>
            <person name="Johannesson H."/>
        </authorList>
    </citation>
    <scope>NUCLEOTIDE SEQUENCE</scope>
    <source>
        <strain evidence="4">SMH4131-1</strain>
    </source>
</reference>
<organism evidence="4 5">
    <name type="scientific">Cercophora scortea</name>
    <dbReference type="NCBI Taxonomy" id="314031"/>
    <lineage>
        <taxon>Eukaryota</taxon>
        <taxon>Fungi</taxon>
        <taxon>Dikarya</taxon>
        <taxon>Ascomycota</taxon>
        <taxon>Pezizomycotina</taxon>
        <taxon>Sordariomycetes</taxon>
        <taxon>Sordariomycetidae</taxon>
        <taxon>Sordariales</taxon>
        <taxon>Lasiosphaeriaceae</taxon>
        <taxon>Cercophora</taxon>
    </lineage>
</organism>
<keyword evidence="1" id="KW-0812">Transmembrane</keyword>
<dbReference type="Gene3D" id="3.30.300.30">
    <property type="match status" value="1"/>
</dbReference>
<dbReference type="Gene3D" id="3.40.50.12780">
    <property type="entry name" value="N-terminal domain of ligase-like"/>
    <property type="match status" value="1"/>
</dbReference>
<evidence type="ECO:0008006" key="6">
    <source>
        <dbReference type="Google" id="ProtNLM"/>
    </source>
</evidence>
<dbReference type="Pfam" id="PF00501">
    <property type="entry name" value="AMP-binding"/>
    <property type="match status" value="1"/>
</dbReference>
<dbReference type="AlphaFoldDB" id="A0AAE0J6U7"/>